<reference evidence="3 4" key="1">
    <citation type="submission" date="2015-09" db="EMBL/GenBank/DDBJ databases">
        <authorList>
            <consortium name="Pathogen Informatics"/>
        </authorList>
    </citation>
    <scope>NUCLEOTIDE SEQUENCE [LARGE SCALE GENOMIC DNA]</scope>
    <source>
        <strain evidence="3 4">2789STDY5608823</strain>
    </source>
</reference>
<name>A0A174FPR8_9ACTN</name>
<keyword evidence="1" id="KW-0472">Membrane</keyword>
<accession>A0A174FPR8</accession>
<feature type="transmembrane region" description="Helical" evidence="1">
    <location>
        <begin position="192"/>
        <end position="211"/>
    </location>
</feature>
<evidence type="ECO:0000256" key="1">
    <source>
        <dbReference type="SAM" id="Phobius"/>
    </source>
</evidence>
<dbReference type="EMBL" id="CYYP01000018">
    <property type="protein sequence ID" value="CUO50846.1"/>
    <property type="molecule type" value="Genomic_DNA"/>
</dbReference>
<evidence type="ECO:0000313" key="3">
    <source>
        <dbReference type="EMBL" id="CUO50846.1"/>
    </source>
</evidence>
<dbReference type="RefSeq" id="WP_349076881.1">
    <property type="nucleotide sequence ID" value="NZ_JBCPDI010000085.1"/>
</dbReference>
<feature type="transmembrane region" description="Helical" evidence="1">
    <location>
        <begin position="136"/>
        <end position="157"/>
    </location>
</feature>
<evidence type="ECO:0000313" key="4">
    <source>
        <dbReference type="Proteomes" id="UP000095468"/>
    </source>
</evidence>
<sequence>MGAQGDAESMRASKKITAVLSSFILSILPFLILWAAWSVLPDTIPAHWSGGVVDRWGNKLELLVVPLFSLIGSIAISVYLIVSTRRREFADFSVRMRRDFVACYISSLLLSTTCSVIIAVWVQLILTQNTAVDGGLGLSILYSLPGLYVILCALPPFYASGESKKAERLITVLIGGAEIVLCGIVLEGSAASYAMIGLMILFCAFEIVSQVRDSRSL</sequence>
<feature type="transmembrane region" description="Helical" evidence="1">
    <location>
        <begin position="169"/>
        <end position="186"/>
    </location>
</feature>
<protein>
    <submittedName>
        <fullName evidence="3">Protein of uncharacterized function (DUF1648)</fullName>
    </submittedName>
</protein>
<organism evidence="3 4">
    <name type="scientific">Collinsella aerofaciens</name>
    <dbReference type="NCBI Taxonomy" id="74426"/>
    <lineage>
        <taxon>Bacteria</taxon>
        <taxon>Bacillati</taxon>
        <taxon>Actinomycetota</taxon>
        <taxon>Coriobacteriia</taxon>
        <taxon>Coriobacteriales</taxon>
        <taxon>Coriobacteriaceae</taxon>
        <taxon>Collinsella</taxon>
    </lineage>
</organism>
<feature type="domain" description="DUF1648" evidence="2">
    <location>
        <begin position="24"/>
        <end position="68"/>
    </location>
</feature>
<feature type="transmembrane region" description="Helical" evidence="1">
    <location>
        <begin position="103"/>
        <end position="124"/>
    </location>
</feature>
<dbReference type="Proteomes" id="UP000095468">
    <property type="component" value="Unassembled WGS sequence"/>
</dbReference>
<gene>
    <name evidence="3" type="ORF">ERS852381_01725</name>
</gene>
<evidence type="ECO:0000259" key="2">
    <source>
        <dbReference type="Pfam" id="PF07853"/>
    </source>
</evidence>
<dbReference type="InterPro" id="IPR012867">
    <property type="entry name" value="DUF1648"/>
</dbReference>
<feature type="transmembrane region" description="Helical" evidence="1">
    <location>
        <begin position="18"/>
        <end position="40"/>
    </location>
</feature>
<proteinExistence type="predicted"/>
<dbReference type="Pfam" id="PF07853">
    <property type="entry name" value="DUF1648"/>
    <property type="match status" value="1"/>
</dbReference>
<keyword evidence="1" id="KW-1133">Transmembrane helix</keyword>
<keyword evidence="1" id="KW-0812">Transmembrane</keyword>
<feature type="transmembrane region" description="Helical" evidence="1">
    <location>
        <begin position="60"/>
        <end position="82"/>
    </location>
</feature>
<dbReference type="AlphaFoldDB" id="A0A174FPR8"/>